<accession>A0A558AWK8</accession>
<dbReference type="Gene3D" id="3.40.50.1110">
    <property type="entry name" value="SGNH hydrolase"/>
    <property type="match status" value="1"/>
</dbReference>
<protein>
    <submittedName>
        <fullName evidence="2">G-D-S-L family lipolytic protein</fullName>
    </submittedName>
</protein>
<evidence type="ECO:0000313" key="3">
    <source>
        <dbReference type="Proteomes" id="UP000320011"/>
    </source>
</evidence>
<gene>
    <name evidence="2" type="ORF">FNH05_29985</name>
</gene>
<organism evidence="2 3">
    <name type="scientific">Amycolatopsis rhizosphaerae</name>
    <dbReference type="NCBI Taxonomy" id="2053003"/>
    <lineage>
        <taxon>Bacteria</taxon>
        <taxon>Bacillati</taxon>
        <taxon>Actinomycetota</taxon>
        <taxon>Actinomycetes</taxon>
        <taxon>Pseudonocardiales</taxon>
        <taxon>Pseudonocardiaceae</taxon>
        <taxon>Amycolatopsis</taxon>
    </lineage>
</organism>
<keyword evidence="3" id="KW-1185">Reference proteome</keyword>
<dbReference type="EMBL" id="VJWX01000442">
    <property type="protein sequence ID" value="TVT28621.1"/>
    <property type="molecule type" value="Genomic_DNA"/>
</dbReference>
<comment type="caution">
    <text evidence="2">The sequence shown here is derived from an EMBL/GenBank/DDBJ whole genome shotgun (WGS) entry which is preliminary data.</text>
</comment>
<evidence type="ECO:0000259" key="1">
    <source>
        <dbReference type="Pfam" id="PF13472"/>
    </source>
</evidence>
<dbReference type="Pfam" id="PF13472">
    <property type="entry name" value="Lipase_GDSL_2"/>
    <property type="match status" value="1"/>
</dbReference>
<dbReference type="InterPro" id="IPR036514">
    <property type="entry name" value="SGNH_hydro_sf"/>
</dbReference>
<feature type="domain" description="SGNH hydrolase-type esterase" evidence="1">
    <location>
        <begin position="9"/>
        <end position="126"/>
    </location>
</feature>
<dbReference type="InterPro" id="IPR013830">
    <property type="entry name" value="SGNH_hydro"/>
</dbReference>
<dbReference type="SUPFAM" id="SSF52266">
    <property type="entry name" value="SGNH hydrolase"/>
    <property type="match status" value="1"/>
</dbReference>
<sequence length="128" mass="13601">MLPDLRVCFVGDSFVAGVGDPEHLGWAGRVAARTHRSGPPLTAYNLGIRRNTSDDVLGRWRAECLPRFPHGCTSAIALSFGVNDTMVEGGRRRVPADRSAANLVTLLDEIPSATGPVLVIGPVPVADE</sequence>
<name>A0A558AWK8_9PSEU</name>
<evidence type="ECO:0000313" key="2">
    <source>
        <dbReference type="EMBL" id="TVT28621.1"/>
    </source>
</evidence>
<reference evidence="2 3" key="2">
    <citation type="submission" date="2019-08" db="EMBL/GenBank/DDBJ databases">
        <title>Amycolatopsis acidicola sp. nov., isolated from peat swamp forest soil.</title>
        <authorList>
            <person name="Srisuk N."/>
        </authorList>
    </citation>
    <scope>NUCLEOTIDE SEQUENCE [LARGE SCALE GENOMIC DNA]</scope>
    <source>
        <strain evidence="2 3">TBRC 6029</strain>
    </source>
</reference>
<proteinExistence type="predicted"/>
<feature type="non-terminal residue" evidence="2">
    <location>
        <position position="128"/>
    </location>
</feature>
<dbReference type="Proteomes" id="UP000320011">
    <property type="component" value="Unassembled WGS sequence"/>
</dbReference>
<dbReference type="RefSeq" id="WP_246128016.1">
    <property type="nucleotide sequence ID" value="NZ_VJWX01000442.1"/>
</dbReference>
<dbReference type="AlphaFoldDB" id="A0A558AWK8"/>
<reference evidence="2 3" key="1">
    <citation type="submission" date="2019-07" db="EMBL/GenBank/DDBJ databases">
        <authorList>
            <person name="Duangmal K."/>
            <person name="Teo W.F.A."/>
        </authorList>
    </citation>
    <scope>NUCLEOTIDE SEQUENCE [LARGE SCALE GENOMIC DNA]</scope>
    <source>
        <strain evidence="2 3">TBRC 6029</strain>
    </source>
</reference>